<sequence>MISSTNKYRRRKSTTGFDTIIANNDYHSIVINNDDDNDNDQNPNRISTNGLHQILHTNNSNISDENCIITTTTTTTTTTASPTIYLDQTNLYSLSPSTSTPILPSSSSSSFIINNNDDENNDYQYLSSIIELTKPKIQQQQQQQQIIHNKRNSCHLLQVPQHNYQKQQQQQQQQHRKQKRQRRQSDQNVNYSNDDHDQYNKSINESSVQLFRSKQRQRQPQQQQPTRQQQLTLFDDQRFRTNSWSGFHHHHHHNRPQQQQQKYLDYHPYSALQQSSNDYCLYSIDQIVSGPLLNNDNDYIMSTNNNHHQQPSKIKTNRRMSNQSLLYRNLTMNMVAPISDDNSNNNDNEKSRPLLNGSIRTIPDDNDQNNKHLDSGLNIRKQENHNRNHHLQRQSTIWTTTTLDINSPSATDNDDNHQQRQQQSGRRLSSSASSMMTMTKSKLLLTSSIQSLSTPSSIIQSDLSLKSELDNKSINQQQPQPLQQVSTTATKEFRLNIPKVANAFQVFKYWAKGNNGHHNGRNIMGSHDSFLEKFAMAHGTGKNVDDDDDDDRHTMINVADKNNDNGGNDNSNADNNNKQNQNRRSRRRPLHYVIDPGSRIISVIYNVTTIIGRSVFWQMQNNYLTIWMIIDYVIDGVYLMDMFLSSRTGYLEQGLLVRDLNKLLINYIQSFRFKLDIISLLPTDLIFIMTGTYCEPESFYPCAIIVRINRLFRFYRLTECFERTETRTNFPHAFRIAKLIFYILILIHWNACIYFAISYVIGFDTDRWVYNRPSISLINGTNVTDTLRHQYIYCFYWSTLTLTTIGEVPIPETDFEYTFVVINFLIGVLIFATIVGNVGSMITNMNAARAEFQSQMDSVKQYMKFRHVSKDLENRVIKWFDYLWTNKQSLDEDSVTAILPDKLKAEIAINVHLQTLRRVQLFQDCEPGLLVELILKLRLQVFSPGDYICRKGDVGKEMYIVKKGKLSVVGDDGRTVFATLTDGSVFGELSILNIKGNKTGNRRTANVRSVGYSDLFCLSKNDLWEVLEDYPEACNMLIEKGKQILRKDNLLDEEILKRAAIEEEDFKLKCRRLEKELDSLQLRFARLIAEYSATQKRLKQRITALENERNDYYYNKKQNQHEQRRQSSLQLPLQTSKKSPPSSDHVRYHKFRPYFQSVEVVQTSDTNTQASSFMINHHDNDDDNDNRSNSSQQQQQQQQQKSKDNIQDNAINECD</sequence>
<keyword evidence="3 11" id="KW-0812">Transmembrane</keyword>
<dbReference type="PROSITE" id="PS50042">
    <property type="entry name" value="CNMP_BINDING_3"/>
    <property type="match status" value="1"/>
</dbReference>
<dbReference type="FunFam" id="1.10.287.630:FF:000001">
    <property type="entry name" value="Cyclic nucleotide-gated channel alpha 3"/>
    <property type="match status" value="1"/>
</dbReference>
<feature type="region of interest" description="Disordered" evidence="10">
    <location>
        <begin position="337"/>
        <end position="374"/>
    </location>
</feature>
<keyword evidence="7" id="KW-1071">Ligand-gated ion channel</keyword>
<dbReference type="Gene3D" id="1.10.287.70">
    <property type="match status" value="1"/>
</dbReference>
<feature type="compositionally biased region" description="Low complexity" evidence="10">
    <location>
        <begin position="564"/>
        <end position="580"/>
    </location>
</feature>
<dbReference type="PANTHER" id="PTHR45638">
    <property type="entry name" value="CYCLIC NUCLEOTIDE-GATED CATION CHANNEL SUBUNIT A"/>
    <property type="match status" value="1"/>
</dbReference>
<organism evidence="13 14">
    <name type="scientific">Dermatophagoides farinae</name>
    <name type="common">American house dust mite</name>
    <dbReference type="NCBI Taxonomy" id="6954"/>
    <lineage>
        <taxon>Eukaryota</taxon>
        <taxon>Metazoa</taxon>
        <taxon>Ecdysozoa</taxon>
        <taxon>Arthropoda</taxon>
        <taxon>Chelicerata</taxon>
        <taxon>Arachnida</taxon>
        <taxon>Acari</taxon>
        <taxon>Acariformes</taxon>
        <taxon>Sarcoptiformes</taxon>
        <taxon>Astigmata</taxon>
        <taxon>Psoroptidia</taxon>
        <taxon>Analgoidea</taxon>
        <taxon>Pyroglyphidae</taxon>
        <taxon>Dermatophagoidinae</taxon>
        <taxon>Dermatophagoides</taxon>
    </lineage>
</organism>
<feature type="compositionally biased region" description="Low complexity" evidence="10">
    <location>
        <begin position="218"/>
        <end position="233"/>
    </location>
</feature>
<feature type="region of interest" description="Disordered" evidence="10">
    <location>
        <begin position="162"/>
        <end position="234"/>
    </location>
</feature>
<dbReference type="Pfam" id="PF16526">
    <property type="entry name" value="CLZ"/>
    <property type="match status" value="1"/>
</dbReference>
<dbReference type="Pfam" id="PF00027">
    <property type="entry name" value="cNMP_binding"/>
    <property type="match status" value="1"/>
</dbReference>
<feature type="compositionally biased region" description="Low complexity" evidence="10">
    <location>
        <begin position="419"/>
        <end position="436"/>
    </location>
</feature>
<accession>A0A922HV83</accession>
<dbReference type="GO" id="GO:0044877">
    <property type="term" value="F:protein-containing complex binding"/>
    <property type="evidence" value="ECO:0007669"/>
    <property type="project" value="TreeGrafter"/>
</dbReference>
<keyword evidence="4 11" id="KW-1133">Transmembrane helix</keyword>
<feature type="coiled-coil region" evidence="9">
    <location>
        <begin position="1056"/>
        <end position="1108"/>
    </location>
</feature>
<dbReference type="GO" id="GO:0005886">
    <property type="term" value="C:plasma membrane"/>
    <property type="evidence" value="ECO:0007669"/>
    <property type="project" value="TreeGrafter"/>
</dbReference>
<dbReference type="PANTHER" id="PTHR45638:SF11">
    <property type="entry name" value="CYCLIC NUCLEOTIDE-GATED CATION CHANNEL SUBUNIT A"/>
    <property type="match status" value="1"/>
</dbReference>
<dbReference type="CDD" id="cd00038">
    <property type="entry name" value="CAP_ED"/>
    <property type="match status" value="1"/>
</dbReference>
<name>A0A922HV83_DERFA</name>
<evidence type="ECO:0000256" key="3">
    <source>
        <dbReference type="ARBA" id="ARBA00022692"/>
    </source>
</evidence>
<dbReference type="FunFam" id="2.60.120.10:FF:000002">
    <property type="entry name" value="Cyclic nucleotide gated channel alpha 1a"/>
    <property type="match status" value="1"/>
</dbReference>
<evidence type="ECO:0000256" key="7">
    <source>
        <dbReference type="ARBA" id="ARBA00023286"/>
    </source>
</evidence>
<dbReference type="GO" id="GO:0005249">
    <property type="term" value="F:voltage-gated potassium channel activity"/>
    <property type="evidence" value="ECO:0007669"/>
    <property type="project" value="InterPro"/>
</dbReference>
<proteinExistence type="predicted"/>
<keyword evidence="8" id="KW-0407">Ion channel</keyword>
<dbReference type="Gene3D" id="1.20.5.300">
    <property type="match status" value="1"/>
</dbReference>
<dbReference type="PRINTS" id="PR01463">
    <property type="entry name" value="EAGCHANLFMLY"/>
</dbReference>
<keyword evidence="14" id="KW-1185">Reference proteome</keyword>
<feature type="transmembrane region" description="Helical" evidence="11">
    <location>
        <begin position="817"/>
        <end position="839"/>
    </location>
</feature>
<dbReference type="GO" id="GO:0030553">
    <property type="term" value="F:cGMP binding"/>
    <property type="evidence" value="ECO:0007669"/>
    <property type="project" value="TreeGrafter"/>
</dbReference>
<feature type="region of interest" description="Disordered" evidence="10">
    <location>
        <begin position="404"/>
        <end position="436"/>
    </location>
</feature>
<feature type="compositionally biased region" description="Low complexity" evidence="10">
    <location>
        <begin position="1187"/>
        <end position="1200"/>
    </location>
</feature>
<evidence type="ECO:0000256" key="6">
    <source>
        <dbReference type="ARBA" id="ARBA00023136"/>
    </source>
</evidence>
<evidence type="ECO:0000256" key="5">
    <source>
        <dbReference type="ARBA" id="ARBA00023065"/>
    </source>
</evidence>
<dbReference type="InterPro" id="IPR005821">
    <property type="entry name" value="Ion_trans_dom"/>
</dbReference>
<dbReference type="AlphaFoldDB" id="A0A922HV83"/>
<dbReference type="InterPro" id="IPR000595">
    <property type="entry name" value="cNMP-bd_dom"/>
</dbReference>
<feature type="region of interest" description="Disordered" evidence="10">
    <location>
        <begin position="541"/>
        <end position="588"/>
    </location>
</feature>
<dbReference type="Pfam" id="PF00520">
    <property type="entry name" value="Ion_trans"/>
    <property type="match status" value="1"/>
</dbReference>
<feature type="compositionally biased region" description="Polar residues" evidence="10">
    <location>
        <begin position="200"/>
        <end position="212"/>
    </location>
</feature>
<evidence type="ECO:0000256" key="4">
    <source>
        <dbReference type="ARBA" id="ARBA00022989"/>
    </source>
</evidence>
<feature type="region of interest" description="Disordered" evidence="10">
    <location>
        <begin position="1113"/>
        <end position="1147"/>
    </location>
</feature>
<dbReference type="PROSITE" id="PS00889">
    <property type="entry name" value="CNMP_BINDING_2"/>
    <property type="match status" value="1"/>
</dbReference>
<dbReference type="SUPFAM" id="SSF51206">
    <property type="entry name" value="cAMP-binding domain-like"/>
    <property type="match status" value="1"/>
</dbReference>
<keyword evidence="9" id="KW-0175">Coiled coil</keyword>
<dbReference type="InterPro" id="IPR018488">
    <property type="entry name" value="cNMP-bd_CS"/>
</dbReference>
<dbReference type="InterPro" id="IPR003938">
    <property type="entry name" value="K_chnl_volt-dep_EAG/ELK/ERG"/>
</dbReference>
<dbReference type="Gene3D" id="2.60.120.10">
    <property type="entry name" value="Jelly Rolls"/>
    <property type="match status" value="1"/>
</dbReference>
<feature type="transmembrane region" description="Helical" evidence="11">
    <location>
        <begin position="739"/>
        <end position="761"/>
    </location>
</feature>
<evidence type="ECO:0000259" key="12">
    <source>
        <dbReference type="PROSITE" id="PS50042"/>
    </source>
</evidence>
<reference evidence="13" key="1">
    <citation type="submission" date="2013-05" db="EMBL/GenBank/DDBJ databases">
        <authorList>
            <person name="Yim A.K.Y."/>
            <person name="Chan T.F."/>
            <person name="Ji K.M."/>
            <person name="Liu X.Y."/>
            <person name="Zhou J.W."/>
            <person name="Li R.Q."/>
            <person name="Yang K.Y."/>
            <person name="Li J."/>
            <person name="Li M."/>
            <person name="Law P.T.W."/>
            <person name="Wu Y.L."/>
            <person name="Cai Z.L."/>
            <person name="Qin H."/>
            <person name="Bao Y."/>
            <person name="Leung R.K.K."/>
            <person name="Ng P.K.S."/>
            <person name="Zou J."/>
            <person name="Zhong X.J."/>
            <person name="Ran P.X."/>
            <person name="Zhong N.S."/>
            <person name="Liu Z.G."/>
            <person name="Tsui S.K.W."/>
        </authorList>
    </citation>
    <scope>NUCLEOTIDE SEQUENCE</scope>
    <source>
        <strain evidence="13">Derf</strain>
        <tissue evidence="13">Whole organism</tissue>
    </source>
</reference>
<evidence type="ECO:0000313" key="13">
    <source>
        <dbReference type="EMBL" id="KAH9511655.1"/>
    </source>
</evidence>
<keyword evidence="5" id="KW-0406">Ion transport</keyword>
<protein>
    <submittedName>
        <fullName evidence="13">Cyclic nucleotide-gated olfactory channel</fullName>
    </submittedName>
</protein>
<dbReference type="PROSITE" id="PS00888">
    <property type="entry name" value="CNMP_BINDING_1"/>
    <property type="match status" value="1"/>
</dbReference>
<dbReference type="Gene3D" id="1.10.287.630">
    <property type="entry name" value="Helix hairpin bin"/>
    <property type="match status" value="1"/>
</dbReference>
<dbReference type="EMBL" id="ASGP02000004">
    <property type="protein sequence ID" value="KAH9511655.1"/>
    <property type="molecule type" value="Genomic_DNA"/>
</dbReference>
<gene>
    <name evidence="13" type="primary">CNGA2</name>
    <name evidence="13" type="ORF">DERF_010104</name>
</gene>
<evidence type="ECO:0000256" key="11">
    <source>
        <dbReference type="SAM" id="Phobius"/>
    </source>
</evidence>
<keyword evidence="2" id="KW-0813">Transport</keyword>
<dbReference type="InterPro" id="IPR018490">
    <property type="entry name" value="cNMP-bd_dom_sf"/>
</dbReference>
<comment type="subcellular location">
    <subcellularLocation>
        <location evidence="1">Membrane</location>
        <topology evidence="1">Multi-pass membrane protein</topology>
    </subcellularLocation>
</comment>
<comment type="caution">
    <text evidence="13">The sequence shown here is derived from an EMBL/GenBank/DDBJ whole genome shotgun (WGS) entry which is preliminary data.</text>
</comment>
<evidence type="ECO:0000256" key="8">
    <source>
        <dbReference type="ARBA" id="ARBA00023303"/>
    </source>
</evidence>
<evidence type="ECO:0000313" key="14">
    <source>
        <dbReference type="Proteomes" id="UP000790347"/>
    </source>
</evidence>
<dbReference type="SMART" id="SM00100">
    <property type="entry name" value="cNMP"/>
    <property type="match status" value="1"/>
</dbReference>
<feature type="compositionally biased region" description="Low complexity" evidence="10">
    <location>
        <begin position="1126"/>
        <end position="1139"/>
    </location>
</feature>
<evidence type="ECO:0000256" key="9">
    <source>
        <dbReference type="SAM" id="Coils"/>
    </source>
</evidence>
<feature type="region of interest" description="Disordered" evidence="10">
    <location>
        <begin position="1173"/>
        <end position="1215"/>
    </location>
</feature>
<dbReference type="GO" id="GO:0005222">
    <property type="term" value="F:intracellularly cAMP-activated cation channel activity"/>
    <property type="evidence" value="ECO:0007669"/>
    <property type="project" value="TreeGrafter"/>
</dbReference>
<reference evidence="13" key="2">
    <citation type="journal article" date="2022" name="Res Sq">
        <title>Comparative Genomics Reveals Insights into the Divergent Evolution of Astigmatic Mites and Household Pest Adaptations.</title>
        <authorList>
            <person name="Xiong Q."/>
            <person name="Wan A.T.-Y."/>
            <person name="Liu X.-Y."/>
            <person name="Fung C.S.-H."/>
            <person name="Xiao X."/>
            <person name="Malainual N."/>
            <person name="Hou J."/>
            <person name="Wang L."/>
            <person name="Wang M."/>
            <person name="Yang K."/>
            <person name="Cui Y."/>
            <person name="Leung E."/>
            <person name="Nong W."/>
            <person name="Shin S.-K."/>
            <person name="Au S."/>
            <person name="Jeong K.Y."/>
            <person name="Chew F.T."/>
            <person name="Hui J."/>
            <person name="Leung T.F."/>
            <person name="Tungtrongchitr A."/>
            <person name="Zhong N."/>
            <person name="Liu Z."/>
            <person name="Tsui S."/>
        </authorList>
    </citation>
    <scope>NUCLEOTIDE SEQUENCE</scope>
    <source>
        <strain evidence="13">Derf</strain>
        <tissue evidence="13">Whole organism</tissue>
    </source>
</reference>
<dbReference type="GO" id="GO:0005223">
    <property type="term" value="F:intracellularly cGMP-activated cation channel activity"/>
    <property type="evidence" value="ECO:0007669"/>
    <property type="project" value="TreeGrafter"/>
</dbReference>
<feature type="domain" description="Cyclic nucleotide-binding" evidence="12">
    <location>
        <begin position="921"/>
        <end position="1027"/>
    </location>
</feature>
<evidence type="ECO:0000256" key="10">
    <source>
        <dbReference type="SAM" id="MobiDB-lite"/>
    </source>
</evidence>
<evidence type="ECO:0000256" key="2">
    <source>
        <dbReference type="ARBA" id="ARBA00022448"/>
    </source>
</evidence>
<dbReference type="InterPro" id="IPR050866">
    <property type="entry name" value="CNG_cation_channel"/>
</dbReference>
<dbReference type="Proteomes" id="UP000790347">
    <property type="component" value="Unassembled WGS sequence"/>
</dbReference>
<dbReference type="InterPro" id="IPR014710">
    <property type="entry name" value="RmlC-like_jellyroll"/>
</dbReference>
<dbReference type="InterPro" id="IPR032406">
    <property type="entry name" value="CLZ_dom"/>
</dbReference>
<keyword evidence="6 11" id="KW-0472">Membrane</keyword>
<dbReference type="SUPFAM" id="SSF81324">
    <property type="entry name" value="Voltage-gated potassium channels"/>
    <property type="match status" value="1"/>
</dbReference>
<evidence type="ECO:0000256" key="1">
    <source>
        <dbReference type="ARBA" id="ARBA00004141"/>
    </source>
</evidence>
<dbReference type="GO" id="GO:0017071">
    <property type="term" value="C:intracellular cyclic nucleotide activated cation channel complex"/>
    <property type="evidence" value="ECO:0007669"/>
    <property type="project" value="TreeGrafter"/>
</dbReference>